<feature type="transmembrane region" description="Helical" evidence="2">
    <location>
        <begin position="221"/>
        <end position="240"/>
    </location>
</feature>
<protein>
    <submittedName>
        <fullName evidence="3">Uncharacterized protein</fullName>
    </submittedName>
</protein>
<comment type="caution">
    <text evidence="3">The sequence shown here is derived from an EMBL/GenBank/DDBJ whole genome shotgun (WGS) entry which is preliminary data.</text>
</comment>
<dbReference type="PANTHER" id="PTHR15887">
    <property type="entry name" value="TRANSMEMBRANE PROTEIN 69"/>
    <property type="match status" value="1"/>
</dbReference>
<organism evidence="3 4">
    <name type="scientific">Orbilia brochopaga</name>
    <dbReference type="NCBI Taxonomy" id="3140254"/>
    <lineage>
        <taxon>Eukaryota</taxon>
        <taxon>Fungi</taxon>
        <taxon>Dikarya</taxon>
        <taxon>Ascomycota</taxon>
        <taxon>Pezizomycotina</taxon>
        <taxon>Orbiliomycetes</taxon>
        <taxon>Orbiliales</taxon>
        <taxon>Orbiliaceae</taxon>
        <taxon>Orbilia</taxon>
    </lineage>
</organism>
<evidence type="ECO:0000256" key="1">
    <source>
        <dbReference type="SAM" id="MobiDB-lite"/>
    </source>
</evidence>
<keyword evidence="2" id="KW-0812">Transmembrane</keyword>
<evidence type="ECO:0000313" key="3">
    <source>
        <dbReference type="EMBL" id="KAK6332722.1"/>
    </source>
</evidence>
<feature type="transmembrane region" description="Helical" evidence="2">
    <location>
        <begin position="302"/>
        <end position="321"/>
    </location>
</feature>
<reference evidence="3 4" key="1">
    <citation type="submission" date="2019-10" db="EMBL/GenBank/DDBJ databases">
        <authorList>
            <person name="Palmer J.M."/>
        </authorList>
    </citation>
    <scope>NUCLEOTIDE SEQUENCE [LARGE SCALE GENOMIC DNA]</scope>
    <source>
        <strain evidence="3 4">TWF696</strain>
    </source>
</reference>
<sequence>MITLAIQRMGRPPPLTNALRRALHDKSSYSRRRDVFSFHRPASTTPVASPASIQRICGCASRLPDSPARLGLGYQREYFGLLGRRFLRVSSSLGNNGTSAGQGSRNAKLESNPAEVTTVSSIRPIFETSQAAQQGADAEGPSLKTGLRHDLSIVRETFAFKEVPKEVLFFGAAGLVPYVATTACSLYLAWEEGNIAEHGASHFITSETANTLLQSLEQVQVGFGAVILSFLGAIHWGLEFAGYGGSVPYRRYFLGILAPALAWPTVFMQYDIALLTQFLGFTGMYFADARATTLGWAPRWYMSYRFLLTFIVGACIVVTLISRSAIGAGGEITQGLMDRAHKMRQIEGLELSRAEQRQLFQQERKEIQAKAEEAKQTAERELAEKEAEVQKARQAAARAARN</sequence>
<keyword evidence="2" id="KW-1133">Transmembrane helix</keyword>
<dbReference type="InterPro" id="IPR021836">
    <property type="entry name" value="DUF3429"/>
</dbReference>
<feature type="compositionally biased region" description="Basic and acidic residues" evidence="1">
    <location>
        <begin position="370"/>
        <end position="391"/>
    </location>
</feature>
<dbReference type="PANTHER" id="PTHR15887:SF1">
    <property type="entry name" value="TRANSMEMBRANE PROTEIN 69"/>
    <property type="match status" value="1"/>
</dbReference>
<evidence type="ECO:0000313" key="4">
    <source>
        <dbReference type="Proteomes" id="UP001375240"/>
    </source>
</evidence>
<dbReference type="Pfam" id="PF11911">
    <property type="entry name" value="DUF3429"/>
    <property type="match status" value="1"/>
</dbReference>
<feature type="transmembrane region" description="Helical" evidence="2">
    <location>
        <begin position="252"/>
        <end position="270"/>
    </location>
</feature>
<dbReference type="AlphaFoldDB" id="A0AAV9U0A1"/>
<feature type="transmembrane region" description="Helical" evidence="2">
    <location>
        <begin position="167"/>
        <end position="190"/>
    </location>
</feature>
<accession>A0AAV9U0A1</accession>
<keyword evidence="2" id="KW-0472">Membrane</keyword>
<keyword evidence="4" id="KW-1185">Reference proteome</keyword>
<evidence type="ECO:0000256" key="2">
    <source>
        <dbReference type="SAM" id="Phobius"/>
    </source>
</evidence>
<feature type="region of interest" description="Disordered" evidence="1">
    <location>
        <begin position="370"/>
        <end position="402"/>
    </location>
</feature>
<proteinExistence type="predicted"/>
<gene>
    <name evidence="3" type="ORF">TWF696_002746</name>
</gene>
<dbReference type="EMBL" id="JAVHNQ010000014">
    <property type="protein sequence ID" value="KAK6332722.1"/>
    <property type="molecule type" value="Genomic_DNA"/>
</dbReference>
<feature type="compositionally biased region" description="Low complexity" evidence="1">
    <location>
        <begin position="392"/>
        <end position="402"/>
    </location>
</feature>
<name>A0AAV9U0A1_9PEZI</name>
<dbReference type="Proteomes" id="UP001375240">
    <property type="component" value="Unassembled WGS sequence"/>
</dbReference>